<dbReference type="EMBL" id="JAKFFV010000026">
    <property type="protein sequence ID" value="MCF2501688.1"/>
    <property type="molecule type" value="Genomic_DNA"/>
</dbReference>
<keyword evidence="1" id="KW-0808">Transferase</keyword>
<sequence length="214" mass="24907">MNRLLVIDEFLLPDHTNLDPWDQCYYIMNYIPGKRLDYNAENQLIHNFKKSLEYRGSISWGYKVGAINKFCQIFREVILPTISIPHCTLVPIPPSKTKQNQLYDDRMIQVLNEARNIEGSDVRELIYLLNDMVPMHNSTRRRSVDELLVNLAIDQSLINGIRENIILFDDMITTGAHFIACKRLLQQTFPNVNVIGIFLSRRDPDPLELFSELV</sequence>
<dbReference type="Proteomes" id="UP001139411">
    <property type="component" value="Unassembled WGS sequence"/>
</dbReference>
<reference evidence="1" key="1">
    <citation type="submission" date="2022-01" db="EMBL/GenBank/DDBJ databases">
        <title>Novel species in genus Dyadobacter.</title>
        <authorList>
            <person name="Ma C."/>
        </authorList>
    </citation>
    <scope>NUCLEOTIDE SEQUENCE</scope>
    <source>
        <strain evidence="1">CY357</strain>
    </source>
</reference>
<protein>
    <submittedName>
        <fullName evidence="1">Phosphoribosyltransferase</fullName>
    </submittedName>
</protein>
<name>A0A9X1QGT9_9BACT</name>
<dbReference type="InterPro" id="IPR029057">
    <property type="entry name" value="PRTase-like"/>
</dbReference>
<comment type="caution">
    <text evidence="1">The sequence shown here is derived from an EMBL/GenBank/DDBJ whole genome shotgun (WGS) entry which is preliminary data.</text>
</comment>
<evidence type="ECO:0000313" key="2">
    <source>
        <dbReference type="Proteomes" id="UP001139411"/>
    </source>
</evidence>
<dbReference type="InterPro" id="IPR000836">
    <property type="entry name" value="PRTase_dom"/>
</dbReference>
<dbReference type="CDD" id="cd06223">
    <property type="entry name" value="PRTases_typeI"/>
    <property type="match status" value="1"/>
</dbReference>
<keyword evidence="1" id="KW-0328">Glycosyltransferase</keyword>
<dbReference type="RefSeq" id="WP_235179787.1">
    <property type="nucleotide sequence ID" value="NZ_JAKFFV010000026.1"/>
</dbReference>
<dbReference type="SUPFAM" id="SSF53271">
    <property type="entry name" value="PRTase-like"/>
    <property type="match status" value="1"/>
</dbReference>
<dbReference type="AlphaFoldDB" id="A0A9X1QGT9"/>
<dbReference type="GO" id="GO:0016757">
    <property type="term" value="F:glycosyltransferase activity"/>
    <property type="evidence" value="ECO:0007669"/>
    <property type="project" value="UniProtKB-KW"/>
</dbReference>
<accession>A0A9X1QGT9</accession>
<proteinExistence type="predicted"/>
<organism evidence="1 2">
    <name type="scientific">Dyadobacter chenhuakuii</name>
    <dbReference type="NCBI Taxonomy" id="2909339"/>
    <lineage>
        <taxon>Bacteria</taxon>
        <taxon>Pseudomonadati</taxon>
        <taxon>Bacteroidota</taxon>
        <taxon>Cytophagia</taxon>
        <taxon>Cytophagales</taxon>
        <taxon>Spirosomataceae</taxon>
        <taxon>Dyadobacter</taxon>
    </lineage>
</organism>
<gene>
    <name evidence="1" type="ORF">L0661_25445</name>
</gene>
<evidence type="ECO:0000313" key="1">
    <source>
        <dbReference type="EMBL" id="MCF2501688.1"/>
    </source>
</evidence>